<evidence type="ECO:0000313" key="1">
    <source>
        <dbReference type="EMBL" id="MVQ48317.1"/>
    </source>
</evidence>
<protein>
    <submittedName>
        <fullName evidence="1">AAA family ATPase</fullName>
    </submittedName>
</protein>
<dbReference type="Gene3D" id="3.40.50.300">
    <property type="entry name" value="P-loop containing nucleotide triphosphate hydrolases"/>
    <property type="match status" value="1"/>
</dbReference>
<organism evidence="1 2">
    <name type="scientific">Nocardioides agri</name>
    <dbReference type="NCBI Taxonomy" id="2682843"/>
    <lineage>
        <taxon>Bacteria</taxon>
        <taxon>Bacillati</taxon>
        <taxon>Actinomycetota</taxon>
        <taxon>Actinomycetes</taxon>
        <taxon>Propionibacteriales</taxon>
        <taxon>Nocardioidaceae</taxon>
        <taxon>Nocardioides</taxon>
    </lineage>
</organism>
<dbReference type="SUPFAM" id="SSF52540">
    <property type="entry name" value="P-loop containing nucleoside triphosphate hydrolases"/>
    <property type="match status" value="1"/>
</dbReference>
<dbReference type="Proteomes" id="UP000473525">
    <property type="component" value="Unassembled WGS sequence"/>
</dbReference>
<proteinExistence type="predicted"/>
<sequence length="302" mass="33036">MFYPGKVHTVASESEAGKTWFVVHAVADEIRDGNHVVYIDFEDDAGPIVHRLLALQVVPDLIRARFHYIRPEVAIMQGESREDLEGTLNAYGPTLVVIEGVTEAMSVHGYNPLDNAEVAAFGRRLPRWIAETGPAVVCVDHVTKASDGRGRYAIGAVHKLNAVDGAAYLLENVAPFVIGRTGRTRVRIAKDRPGYLRAKSLPGTGGLSWFGDFVLISHAAEFAEAEVEAPRERDDDFRPTELMRRICDLLAEKGPQSQRTIRAAIGGRSETVTSALAYLALDGYVSDSTPRELLRPYPGGES</sequence>
<dbReference type="AlphaFoldDB" id="A0A6L6XNJ6"/>
<dbReference type="EMBL" id="WSEK01000004">
    <property type="protein sequence ID" value="MVQ48317.1"/>
    <property type="molecule type" value="Genomic_DNA"/>
</dbReference>
<reference evidence="1 2" key="1">
    <citation type="submission" date="2019-12" db="EMBL/GenBank/DDBJ databases">
        <authorList>
            <person name="Huq M.A."/>
        </authorList>
    </citation>
    <scope>NUCLEOTIDE SEQUENCE [LARGE SCALE GENOMIC DNA]</scope>
    <source>
        <strain evidence="1 2">MAH-18</strain>
    </source>
</reference>
<keyword evidence="2" id="KW-1185">Reference proteome</keyword>
<dbReference type="InterPro" id="IPR027417">
    <property type="entry name" value="P-loop_NTPase"/>
</dbReference>
<evidence type="ECO:0000313" key="2">
    <source>
        <dbReference type="Proteomes" id="UP000473525"/>
    </source>
</evidence>
<accession>A0A6L6XNJ6</accession>
<gene>
    <name evidence="1" type="ORF">GON03_03925</name>
</gene>
<name>A0A6L6XNJ6_9ACTN</name>
<dbReference type="Pfam" id="PF13481">
    <property type="entry name" value="AAA_25"/>
    <property type="match status" value="1"/>
</dbReference>
<comment type="caution">
    <text evidence="1">The sequence shown here is derived from an EMBL/GenBank/DDBJ whole genome shotgun (WGS) entry which is preliminary data.</text>
</comment>